<feature type="domain" description="Pyridoxamine 5'-phosphate oxidase N-terminal" evidence="6">
    <location>
        <begin position="54"/>
        <end position="174"/>
    </location>
</feature>
<comment type="catalytic activity">
    <reaction evidence="5">
        <text>pyridoxine 5'-phosphate + O2 = pyridoxal 5'-phosphate + H2O2</text>
        <dbReference type="Rhea" id="RHEA:15149"/>
        <dbReference type="ChEBI" id="CHEBI:15379"/>
        <dbReference type="ChEBI" id="CHEBI:16240"/>
        <dbReference type="ChEBI" id="CHEBI:58589"/>
        <dbReference type="ChEBI" id="CHEBI:597326"/>
        <dbReference type="EC" id="1.4.3.5"/>
    </reaction>
</comment>
<dbReference type="EC" id="1.4.3.5" evidence="5"/>
<feature type="binding site" evidence="5">
    <location>
        <begin position="91"/>
        <end position="92"/>
    </location>
    <ligand>
        <name>FMN</name>
        <dbReference type="ChEBI" id="CHEBI:58210"/>
    </ligand>
</feature>
<name>A0ABV8DY50_9NOCA</name>
<keyword evidence="4 5" id="KW-0560">Oxidoreductase</keyword>
<feature type="binding site" evidence="5">
    <location>
        <position position="146"/>
    </location>
    <ligand>
        <name>substrate</name>
    </ligand>
</feature>
<comment type="similarity">
    <text evidence="1 5">Belongs to the pyridoxamine 5'-phosphate oxidase family.</text>
</comment>
<keyword evidence="9" id="KW-1185">Reference proteome</keyword>
<dbReference type="NCBIfam" id="TIGR00558">
    <property type="entry name" value="pdxH"/>
    <property type="match status" value="1"/>
</dbReference>
<comment type="caution">
    <text evidence="8">The sequence shown here is derived from an EMBL/GenBank/DDBJ whole genome shotgun (WGS) entry which is preliminary data.</text>
</comment>
<organism evidence="8 9">
    <name type="scientific">Nocardia jiangsuensis</name>
    <dbReference type="NCBI Taxonomy" id="1691563"/>
    <lineage>
        <taxon>Bacteria</taxon>
        <taxon>Bacillati</taxon>
        <taxon>Actinomycetota</taxon>
        <taxon>Actinomycetes</taxon>
        <taxon>Mycobacteriales</taxon>
        <taxon>Nocardiaceae</taxon>
        <taxon>Nocardia</taxon>
    </lineage>
</organism>
<evidence type="ECO:0000256" key="1">
    <source>
        <dbReference type="ARBA" id="ARBA00007301"/>
    </source>
</evidence>
<feature type="binding site" evidence="5">
    <location>
        <position position="98"/>
    </location>
    <ligand>
        <name>FMN</name>
        <dbReference type="ChEBI" id="CHEBI:58210"/>
    </ligand>
</feature>
<comment type="pathway">
    <text evidence="5">Cofactor metabolism; pyridoxal 5'-phosphate salvage; pyridoxal 5'-phosphate from pyridoxine 5'-phosphate: step 1/1.</text>
</comment>
<protein>
    <recommendedName>
        <fullName evidence="5">Pyridoxine/pyridoxamine 5'-phosphate oxidase</fullName>
        <ecNumber evidence="5">1.4.3.5</ecNumber>
    </recommendedName>
    <alternativeName>
        <fullName evidence="5">PNP/PMP oxidase</fullName>
        <shortName evidence="5">PNPOx</shortName>
    </alternativeName>
    <alternativeName>
        <fullName evidence="5">Pyridoxal 5'-phosphate synthase</fullName>
    </alternativeName>
</protein>
<feature type="binding site" evidence="5">
    <location>
        <position position="142"/>
    </location>
    <ligand>
        <name>substrate</name>
    </ligand>
</feature>
<feature type="binding site" evidence="5">
    <location>
        <begin position="155"/>
        <end position="156"/>
    </location>
    <ligand>
        <name>FMN</name>
        <dbReference type="ChEBI" id="CHEBI:58210"/>
    </ligand>
</feature>
<feature type="binding site" evidence="5">
    <location>
        <position position="138"/>
    </location>
    <ligand>
        <name>substrate</name>
    </ligand>
</feature>
<comment type="pathway">
    <text evidence="5">Cofactor metabolism; pyridoxal 5'-phosphate salvage; pyridoxal 5'-phosphate from pyridoxamine 5'-phosphate: step 1/1.</text>
</comment>
<feature type="binding site" evidence="5">
    <location>
        <begin position="76"/>
        <end position="81"/>
    </location>
    <ligand>
        <name>FMN</name>
        <dbReference type="ChEBI" id="CHEBI:58210"/>
    </ligand>
</feature>
<feature type="binding site" evidence="5">
    <location>
        <position position="211"/>
    </location>
    <ligand>
        <name>FMN</name>
        <dbReference type="ChEBI" id="CHEBI:58210"/>
    </ligand>
</feature>
<comment type="cofactor">
    <cofactor evidence="5">
        <name>FMN</name>
        <dbReference type="ChEBI" id="CHEBI:58210"/>
    </cofactor>
    <text evidence="5">Binds 1 FMN per subunit.</text>
</comment>
<keyword evidence="3 5" id="KW-0288">FMN</keyword>
<evidence type="ECO:0000256" key="3">
    <source>
        <dbReference type="ARBA" id="ARBA00022643"/>
    </source>
</evidence>
<sequence>MSDQQNVDELAAMRVEYAASQADGAGDLDETWVADGWAPLLRRWIDEARAAGAVDPNAMVLATVRAVDGTPRPVARTVLCKGLSPAGIDFYTNYESAKGTQLAAVPFAAATFLWQPVSRQVHLRGPVERVAPEVTDAYWRSRPRDSRLGAWASAQSEPIASRAELDARLAEVTARFADTEDVPLPPFWGGFRLRPDEVEFWQGRRGRLHNRIVVRLGAEPQVARLQP</sequence>
<accession>A0ABV8DY50</accession>
<evidence type="ECO:0000313" key="8">
    <source>
        <dbReference type="EMBL" id="MFC3964427.1"/>
    </source>
</evidence>
<proteinExistence type="inferred from homology"/>
<dbReference type="Pfam" id="PF10590">
    <property type="entry name" value="PNP_phzG_C"/>
    <property type="match status" value="1"/>
</dbReference>
<dbReference type="PANTHER" id="PTHR10851:SF0">
    <property type="entry name" value="PYRIDOXINE-5'-PHOSPHATE OXIDASE"/>
    <property type="match status" value="1"/>
</dbReference>
<dbReference type="InterPro" id="IPR012349">
    <property type="entry name" value="Split_barrel_FMN-bd"/>
</dbReference>
<evidence type="ECO:0000256" key="4">
    <source>
        <dbReference type="ARBA" id="ARBA00023002"/>
    </source>
</evidence>
<feature type="binding site" evidence="5">
    <location>
        <position position="201"/>
    </location>
    <ligand>
        <name>FMN</name>
        <dbReference type="ChEBI" id="CHEBI:58210"/>
    </ligand>
</feature>
<evidence type="ECO:0000256" key="5">
    <source>
        <dbReference type="HAMAP-Rule" id="MF_01629"/>
    </source>
</evidence>
<dbReference type="PANTHER" id="PTHR10851">
    <property type="entry name" value="PYRIDOXINE-5-PHOSPHATE OXIDASE"/>
    <property type="match status" value="1"/>
</dbReference>
<comment type="caution">
    <text evidence="5">Lacks conserved residue(s) required for the propagation of feature annotation.</text>
</comment>
<keyword evidence="5" id="KW-0664">Pyridoxine biosynthesis</keyword>
<reference evidence="9" key="1">
    <citation type="journal article" date="2019" name="Int. J. Syst. Evol. Microbiol.">
        <title>The Global Catalogue of Microorganisms (GCM) 10K type strain sequencing project: providing services to taxonomists for standard genome sequencing and annotation.</title>
        <authorList>
            <consortium name="The Broad Institute Genomics Platform"/>
            <consortium name="The Broad Institute Genome Sequencing Center for Infectious Disease"/>
            <person name="Wu L."/>
            <person name="Ma J."/>
        </authorList>
    </citation>
    <scope>NUCLEOTIDE SEQUENCE [LARGE SCALE GENOMIC DNA]</scope>
    <source>
        <strain evidence="9">CGMCC 4.7330</strain>
    </source>
</reference>
<dbReference type="InterPro" id="IPR000659">
    <property type="entry name" value="Pyridox_Oxase"/>
</dbReference>
<dbReference type="InterPro" id="IPR019740">
    <property type="entry name" value="Pyridox_Oxase_CS"/>
</dbReference>
<dbReference type="RefSeq" id="WP_378614185.1">
    <property type="nucleotide sequence ID" value="NZ_JBHSAX010000017.1"/>
</dbReference>
<feature type="binding site" evidence="5">
    <location>
        <position position="81"/>
    </location>
    <ligand>
        <name>substrate</name>
    </ligand>
</feature>
<dbReference type="PROSITE" id="PS01064">
    <property type="entry name" value="PYRIDOX_OXIDASE"/>
    <property type="match status" value="1"/>
</dbReference>
<evidence type="ECO:0000259" key="6">
    <source>
        <dbReference type="Pfam" id="PF01243"/>
    </source>
</evidence>
<evidence type="ECO:0000256" key="2">
    <source>
        <dbReference type="ARBA" id="ARBA00022630"/>
    </source>
</evidence>
<comment type="catalytic activity">
    <reaction evidence="5">
        <text>pyridoxamine 5'-phosphate + O2 + H2O = pyridoxal 5'-phosphate + H2O2 + NH4(+)</text>
        <dbReference type="Rhea" id="RHEA:15817"/>
        <dbReference type="ChEBI" id="CHEBI:15377"/>
        <dbReference type="ChEBI" id="CHEBI:15379"/>
        <dbReference type="ChEBI" id="CHEBI:16240"/>
        <dbReference type="ChEBI" id="CHEBI:28938"/>
        <dbReference type="ChEBI" id="CHEBI:58451"/>
        <dbReference type="ChEBI" id="CHEBI:597326"/>
        <dbReference type="EC" id="1.4.3.5"/>
    </reaction>
</comment>
<gene>
    <name evidence="5 8" type="primary">pdxH</name>
    <name evidence="8" type="ORF">ACFO0B_20790</name>
</gene>
<dbReference type="EMBL" id="JBHSAX010000017">
    <property type="protein sequence ID" value="MFC3964427.1"/>
    <property type="molecule type" value="Genomic_DNA"/>
</dbReference>
<dbReference type="InterPro" id="IPR011576">
    <property type="entry name" value="Pyridox_Oxase_N"/>
</dbReference>
<feature type="domain" description="Pyridoxine 5'-phosphate oxidase dimerisation C-terminal" evidence="7">
    <location>
        <begin position="188"/>
        <end position="227"/>
    </location>
</feature>
<dbReference type="SUPFAM" id="SSF50475">
    <property type="entry name" value="FMN-binding split barrel"/>
    <property type="match status" value="1"/>
</dbReference>
<dbReference type="InterPro" id="IPR019576">
    <property type="entry name" value="Pyridoxamine_oxidase_dimer_C"/>
</dbReference>
<comment type="subunit">
    <text evidence="5">Homodimer.</text>
</comment>
<dbReference type="GO" id="GO:0004733">
    <property type="term" value="F:pyridoxamine phosphate oxidase activity"/>
    <property type="evidence" value="ECO:0007669"/>
    <property type="project" value="UniProtKB-EC"/>
</dbReference>
<evidence type="ECO:0000313" key="9">
    <source>
        <dbReference type="Proteomes" id="UP001595696"/>
    </source>
</evidence>
<comment type="function">
    <text evidence="5">Catalyzes the oxidation of either pyridoxine 5'-phosphate (PNP) or pyridoxamine 5'-phosphate (PMP) into pyridoxal 5'-phosphate (PLP).</text>
</comment>
<feature type="binding site" evidence="5">
    <location>
        <position position="120"/>
    </location>
    <ligand>
        <name>FMN</name>
        <dbReference type="ChEBI" id="CHEBI:58210"/>
    </ligand>
</feature>
<dbReference type="PIRSF" id="PIRSF000190">
    <property type="entry name" value="Pyd_amn-ph_oxd"/>
    <property type="match status" value="1"/>
</dbReference>
<evidence type="ECO:0000259" key="7">
    <source>
        <dbReference type="Pfam" id="PF10590"/>
    </source>
</evidence>
<keyword evidence="2 5" id="KW-0285">Flavoprotein</keyword>
<dbReference type="Proteomes" id="UP001595696">
    <property type="component" value="Unassembled WGS sequence"/>
</dbReference>
<feature type="binding site" evidence="5">
    <location>
        <begin position="207"/>
        <end position="209"/>
    </location>
    <ligand>
        <name>substrate</name>
    </ligand>
</feature>
<dbReference type="Gene3D" id="2.30.110.10">
    <property type="entry name" value="Electron Transport, Fmn-binding Protein, Chain A"/>
    <property type="match status" value="1"/>
</dbReference>
<dbReference type="HAMAP" id="MF_01629">
    <property type="entry name" value="PdxH"/>
    <property type="match status" value="1"/>
</dbReference>
<dbReference type="Pfam" id="PF01243">
    <property type="entry name" value="PNPOx_N"/>
    <property type="match status" value="1"/>
</dbReference>
<dbReference type="NCBIfam" id="NF004231">
    <property type="entry name" value="PRK05679.1"/>
    <property type="match status" value="1"/>
</dbReference>